<evidence type="ECO:0000313" key="3">
    <source>
        <dbReference type="Proteomes" id="UP001165740"/>
    </source>
</evidence>
<dbReference type="OrthoDB" id="9442170at2759"/>
<dbReference type="InterPro" id="IPR052316">
    <property type="entry name" value="Speedy-Ringo_regulator"/>
</dbReference>
<protein>
    <submittedName>
        <fullName evidence="4">Speedy protein A-like isoform X1</fullName>
    </submittedName>
</protein>
<dbReference type="PANTHER" id="PTHR31545:SF5">
    <property type="entry name" value="SPEEDY PROTEIN A"/>
    <property type="match status" value="1"/>
</dbReference>
<keyword evidence="3" id="KW-1185">Reference proteome</keyword>
<evidence type="ECO:0000256" key="1">
    <source>
        <dbReference type="ARBA" id="ARBA00010932"/>
    </source>
</evidence>
<dbReference type="AlphaFoldDB" id="A0A9W2ZW18"/>
<evidence type="ECO:0000313" key="4">
    <source>
        <dbReference type="RefSeq" id="XP_055879236.1"/>
    </source>
</evidence>
<dbReference type="GeneID" id="106066301"/>
<name>A0A9W2ZW18_BIOGL</name>
<comment type="similarity">
    <text evidence="1">Belongs to the Speedy/Ringo family.</text>
</comment>
<dbReference type="GO" id="GO:0019901">
    <property type="term" value="F:protein kinase binding"/>
    <property type="evidence" value="ECO:0007669"/>
    <property type="project" value="InterPro"/>
</dbReference>
<keyword evidence="2" id="KW-0131">Cell cycle</keyword>
<gene>
    <name evidence="4" type="primary">LOC106066301</name>
</gene>
<reference evidence="4" key="1">
    <citation type="submission" date="2025-08" db="UniProtKB">
        <authorList>
            <consortium name="RefSeq"/>
        </authorList>
    </citation>
    <scope>IDENTIFICATION</scope>
</reference>
<dbReference type="InterPro" id="IPR020984">
    <property type="entry name" value="Speedy"/>
</dbReference>
<organism evidence="3 4">
    <name type="scientific">Biomphalaria glabrata</name>
    <name type="common">Bloodfluke planorb</name>
    <name type="synonym">Freshwater snail</name>
    <dbReference type="NCBI Taxonomy" id="6526"/>
    <lineage>
        <taxon>Eukaryota</taxon>
        <taxon>Metazoa</taxon>
        <taxon>Spiralia</taxon>
        <taxon>Lophotrochozoa</taxon>
        <taxon>Mollusca</taxon>
        <taxon>Gastropoda</taxon>
        <taxon>Heterobranchia</taxon>
        <taxon>Euthyneura</taxon>
        <taxon>Panpulmonata</taxon>
        <taxon>Hygrophila</taxon>
        <taxon>Lymnaeoidea</taxon>
        <taxon>Planorbidae</taxon>
        <taxon>Biomphalaria</taxon>
    </lineage>
</organism>
<dbReference type="RefSeq" id="XP_055879236.1">
    <property type="nucleotide sequence ID" value="XM_056023261.1"/>
</dbReference>
<proteinExistence type="inferred from homology"/>
<accession>A0A9W2ZW18</accession>
<dbReference type="Pfam" id="PF11357">
    <property type="entry name" value="Spy1"/>
    <property type="match status" value="1"/>
</dbReference>
<dbReference type="Proteomes" id="UP001165740">
    <property type="component" value="Chromosome 3"/>
</dbReference>
<evidence type="ECO:0000256" key="2">
    <source>
        <dbReference type="ARBA" id="ARBA00023306"/>
    </source>
</evidence>
<dbReference type="PANTHER" id="PTHR31545">
    <property type="entry name" value="SEEDY PROTEIN A/C FAMILY MEMBER"/>
    <property type="match status" value="1"/>
</dbReference>
<sequence length="332" mass="38797">MVRHRKENEVKMVSKLSSFLDDSAIVHSMKVHQPSELLGNVHHGVCNFRDICGDKLAINLAVQKFSKHRKGRKDKRFQPIRSLAYPCIDCSCAVPQDHIFLSTNKQNLVKPAQKINCDSSRFVVKKKEMNDFFKLTDDSVIQDFLRMDSCKRIADKYLIAMVFAYFKRADFSLQDYTRMNFFLALYLANDVEEDEEEIKYEIFPWVLGKNWRTKYSHFLKMRDQLLKRIDFKAIISRRCCDEIMAIEPSSLLWRRERLSHHGGATRSYMKDPNEDGYPRGPNATPHYCAACDVPDVGQYTQHSKLCFSSRDNIEMKKTLPKSQDDIWPSVEE</sequence>